<proteinExistence type="predicted"/>
<dbReference type="AlphaFoldDB" id="A0A368BLP3"/>
<comment type="caution">
    <text evidence="1">The sequence shown here is derived from an EMBL/GenBank/DDBJ whole genome shotgun (WGS) entry which is preliminary data.</text>
</comment>
<dbReference type="Proteomes" id="UP000252147">
    <property type="component" value="Unassembled WGS sequence"/>
</dbReference>
<evidence type="ECO:0000313" key="2">
    <source>
        <dbReference type="Proteomes" id="UP000252147"/>
    </source>
</evidence>
<name>A0A368BLP3_9GAMM</name>
<evidence type="ECO:0000313" key="1">
    <source>
        <dbReference type="EMBL" id="RCL37782.1"/>
    </source>
</evidence>
<accession>A0A368BLP3</accession>
<reference evidence="1 2" key="1">
    <citation type="journal article" date="2018" name="Microbiome">
        <title>Fine metagenomic profile of the Mediterranean stratified and mixed water columns revealed by assembly and recruitment.</title>
        <authorList>
            <person name="Haro-Moreno J.M."/>
            <person name="Lopez-Perez M."/>
            <person name="De La Torre J.R."/>
            <person name="Picazo A."/>
            <person name="Camacho A."/>
            <person name="Rodriguez-Valera F."/>
        </authorList>
    </citation>
    <scope>NUCLEOTIDE SEQUENCE [LARGE SCALE GENOMIC DNA]</scope>
    <source>
        <strain evidence="1">MED-G83</strain>
    </source>
</reference>
<gene>
    <name evidence="1" type="ORF">DBW97_04400</name>
</gene>
<organism evidence="1 2">
    <name type="scientific">SAR86 cluster bacterium</name>
    <dbReference type="NCBI Taxonomy" id="2030880"/>
    <lineage>
        <taxon>Bacteria</taxon>
        <taxon>Pseudomonadati</taxon>
        <taxon>Pseudomonadota</taxon>
        <taxon>Gammaproteobacteria</taxon>
        <taxon>SAR86 cluster</taxon>
    </lineage>
</organism>
<protein>
    <submittedName>
        <fullName evidence="1">Uncharacterized protein</fullName>
    </submittedName>
</protein>
<dbReference type="EMBL" id="QOPD01000007">
    <property type="protein sequence ID" value="RCL37782.1"/>
    <property type="molecule type" value="Genomic_DNA"/>
</dbReference>
<sequence>MIRISFLLFLSFFVLSDHHKLSTKYSECQGKIANYYVAEITDEGSVKGWYKAAKMHQKYYADRNAKVAVYPSMQYRVDEENNTVDELFRVSTTVVWESQEAWNEFREYLNNRSEAQVALDDKEYQAFVDMYDKNNEITDRRRLCML</sequence>